<dbReference type="PANTHER" id="PTHR34805">
    <property type="entry name" value="PROTEIN MODIFIER OF SNC1 1"/>
    <property type="match status" value="1"/>
</dbReference>
<dbReference type="EMBL" id="JADFTS010000004">
    <property type="protein sequence ID" value="KAF9609288.1"/>
    <property type="molecule type" value="Genomic_DNA"/>
</dbReference>
<organism evidence="1 2">
    <name type="scientific">Coptis chinensis</name>
    <dbReference type="NCBI Taxonomy" id="261450"/>
    <lineage>
        <taxon>Eukaryota</taxon>
        <taxon>Viridiplantae</taxon>
        <taxon>Streptophyta</taxon>
        <taxon>Embryophyta</taxon>
        <taxon>Tracheophyta</taxon>
        <taxon>Spermatophyta</taxon>
        <taxon>Magnoliopsida</taxon>
        <taxon>Ranunculales</taxon>
        <taxon>Ranunculaceae</taxon>
        <taxon>Coptidoideae</taxon>
        <taxon>Coptis</taxon>
    </lineage>
</organism>
<dbReference type="OrthoDB" id="1720574at2759"/>
<keyword evidence="2" id="KW-1185">Reference proteome</keyword>
<reference evidence="1 2" key="1">
    <citation type="submission" date="2020-10" db="EMBL/GenBank/DDBJ databases">
        <title>The Coptis chinensis genome and diversification of protoberbering-type alkaloids.</title>
        <authorList>
            <person name="Wang B."/>
            <person name="Shu S."/>
            <person name="Song C."/>
            <person name="Liu Y."/>
        </authorList>
    </citation>
    <scope>NUCLEOTIDE SEQUENCE [LARGE SCALE GENOMIC DNA]</scope>
    <source>
        <strain evidence="1">HL-2020</strain>
        <tissue evidence="1">Leaf</tissue>
    </source>
</reference>
<protein>
    <submittedName>
        <fullName evidence="1">Uncharacterized protein</fullName>
    </submittedName>
</protein>
<sequence>MAAARPHSAETRPGSSQLSRFAGTLWLAFAGVPSSKIDGFDLSSGDFPTLGTEKNTESHDQQGLLHDREWLLKCPSGEVLTRKEVFWWMQRMPIINLDHLNGQVKKSKEPLATLASFRAKVKGKDSIWDLALRYDKSDDVRESEDHLPELQVGQRIYPC</sequence>
<evidence type="ECO:0000313" key="2">
    <source>
        <dbReference type="Proteomes" id="UP000631114"/>
    </source>
</evidence>
<accession>A0A835I3G4</accession>
<proteinExistence type="predicted"/>
<dbReference type="AlphaFoldDB" id="A0A835I3G4"/>
<gene>
    <name evidence="1" type="ORF">IFM89_015134</name>
</gene>
<name>A0A835I3G4_9MAGN</name>
<dbReference type="GO" id="GO:0040029">
    <property type="term" value="P:epigenetic regulation of gene expression"/>
    <property type="evidence" value="ECO:0007669"/>
    <property type="project" value="TreeGrafter"/>
</dbReference>
<dbReference type="Proteomes" id="UP000631114">
    <property type="component" value="Unassembled WGS sequence"/>
</dbReference>
<dbReference type="InterPro" id="IPR038808">
    <property type="entry name" value="MOS1-like"/>
</dbReference>
<comment type="caution">
    <text evidence="1">The sequence shown here is derived from an EMBL/GenBank/DDBJ whole genome shotgun (WGS) entry which is preliminary data.</text>
</comment>
<evidence type="ECO:0000313" key="1">
    <source>
        <dbReference type="EMBL" id="KAF9609288.1"/>
    </source>
</evidence>
<dbReference type="PANTHER" id="PTHR34805:SF1">
    <property type="entry name" value="PROTEIN MODIFIER OF SNC1 1"/>
    <property type="match status" value="1"/>
</dbReference>